<dbReference type="EMBL" id="CAAGRJ010001171">
    <property type="protein sequence ID" value="VFV18869.1"/>
    <property type="molecule type" value="Genomic_DNA"/>
</dbReference>
<sequence>MSVVRGYSRATGIYNITAVSVKQSLLSPFKLGVDSNTQAMPTQDKEQIKSQNNNSTKQFLYQQSVEPRAAEPVMETKWSLSQDQKMAQSNMNNMFKSCINSLGQQLNTVAQKKLKLETEPGNIQGLVEDAGDEAYMNKANLESHLEWLPNKIDSLRPLQQPLPGPEGVNMEVKAQYKEITNHSQAKAETTYQVKYKELQTLAGKHGDNPYRTKMEISEMSRNIRQFHA</sequence>
<evidence type="ECO:0000256" key="2">
    <source>
        <dbReference type="ARBA" id="ARBA00022490"/>
    </source>
</evidence>
<protein>
    <submittedName>
        <fullName evidence="4">Type ii cytoskeletal</fullName>
    </submittedName>
</protein>
<evidence type="ECO:0000256" key="3">
    <source>
        <dbReference type="ARBA" id="ARBA00022744"/>
    </source>
</evidence>
<dbReference type="PANTHER" id="PTHR45616:SF26">
    <property type="entry name" value="KERATIN, TYPE II CYTOSKELETAL 8"/>
    <property type="match status" value="1"/>
</dbReference>
<dbReference type="AlphaFoldDB" id="A0A485MEW4"/>
<keyword evidence="3" id="KW-0416">Keratin</keyword>
<evidence type="ECO:0000313" key="4">
    <source>
        <dbReference type="EMBL" id="VFV18869.1"/>
    </source>
</evidence>
<accession>A0A485MEW4</accession>
<proteinExistence type="predicted"/>
<organism evidence="4 5">
    <name type="scientific">Lynx pardinus</name>
    <name type="common">Iberian lynx</name>
    <name type="synonym">Felis pardina</name>
    <dbReference type="NCBI Taxonomy" id="191816"/>
    <lineage>
        <taxon>Eukaryota</taxon>
        <taxon>Metazoa</taxon>
        <taxon>Chordata</taxon>
        <taxon>Craniata</taxon>
        <taxon>Vertebrata</taxon>
        <taxon>Euteleostomi</taxon>
        <taxon>Mammalia</taxon>
        <taxon>Eutheria</taxon>
        <taxon>Laurasiatheria</taxon>
        <taxon>Carnivora</taxon>
        <taxon>Feliformia</taxon>
        <taxon>Felidae</taxon>
        <taxon>Felinae</taxon>
        <taxon>Lynx</taxon>
    </lineage>
</organism>
<dbReference type="Proteomes" id="UP000386466">
    <property type="component" value="Unassembled WGS sequence"/>
</dbReference>
<comment type="subcellular location">
    <subcellularLocation>
        <location evidence="1">Cytoplasm</location>
    </subcellularLocation>
</comment>
<keyword evidence="5" id="KW-1185">Reference proteome</keyword>
<gene>
    <name evidence="4" type="ORF">LYPA_23C007238</name>
</gene>
<dbReference type="Gene3D" id="1.20.5.500">
    <property type="entry name" value="Single helix bin"/>
    <property type="match status" value="1"/>
</dbReference>
<name>A0A485MEW4_LYNPA</name>
<evidence type="ECO:0000313" key="5">
    <source>
        <dbReference type="Proteomes" id="UP000386466"/>
    </source>
</evidence>
<evidence type="ECO:0000256" key="1">
    <source>
        <dbReference type="ARBA" id="ARBA00004496"/>
    </source>
</evidence>
<dbReference type="GO" id="GO:0005737">
    <property type="term" value="C:cytoplasm"/>
    <property type="evidence" value="ECO:0007669"/>
    <property type="project" value="UniProtKB-SubCell"/>
</dbReference>
<dbReference type="Gene3D" id="1.20.5.1160">
    <property type="entry name" value="Vasodilator-stimulated phosphoprotein"/>
    <property type="match status" value="1"/>
</dbReference>
<keyword evidence="2" id="KW-0963">Cytoplasm</keyword>
<dbReference type="PANTHER" id="PTHR45616">
    <property type="entry name" value="GATA-TYPE DOMAIN-CONTAINING PROTEIN"/>
    <property type="match status" value="1"/>
</dbReference>
<dbReference type="GO" id="GO:0005882">
    <property type="term" value="C:intermediate filament"/>
    <property type="evidence" value="ECO:0007669"/>
    <property type="project" value="UniProtKB-KW"/>
</dbReference>
<reference evidence="4 5" key="1">
    <citation type="submission" date="2019-01" db="EMBL/GenBank/DDBJ databases">
        <authorList>
            <person name="Alioto T."/>
            <person name="Alioto T."/>
        </authorList>
    </citation>
    <scope>NUCLEOTIDE SEQUENCE [LARGE SCALE GENOMIC DNA]</scope>
</reference>